<evidence type="ECO:0000256" key="10">
    <source>
        <dbReference type="PROSITE-ProRule" id="PRU00421"/>
    </source>
</evidence>
<evidence type="ECO:0000313" key="14">
    <source>
        <dbReference type="EMBL" id="AUF83210.1"/>
    </source>
</evidence>
<evidence type="ECO:0000256" key="4">
    <source>
        <dbReference type="ARBA" id="ARBA00022597"/>
    </source>
</evidence>
<accession>A0A2K9BU07</accession>
<dbReference type="InterPro" id="IPR050558">
    <property type="entry name" value="PTS_Sugar-Specific_Components"/>
</dbReference>
<keyword evidence="9 11" id="KW-0472">Membrane</keyword>
<dbReference type="PROSITE" id="PS51103">
    <property type="entry name" value="PTS_EIIC_TYPE_1"/>
    <property type="match status" value="1"/>
</dbReference>
<evidence type="ECO:0000256" key="9">
    <source>
        <dbReference type="ARBA" id="ARBA00023136"/>
    </source>
</evidence>
<feature type="transmembrane region" description="Helical" evidence="11">
    <location>
        <begin position="222"/>
        <end position="241"/>
    </location>
</feature>
<evidence type="ECO:0000256" key="11">
    <source>
        <dbReference type="SAM" id="Phobius"/>
    </source>
</evidence>
<dbReference type="AlphaFoldDB" id="A0A2K9BU07"/>
<evidence type="ECO:0000256" key="1">
    <source>
        <dbReference type="ARBA" id="ARBA00004651"/>
    </source>
</evidence>
<sequence>MNLFKKNTQENGLYDLEIREFKSKYRVTAELIFDALGEGNYIKPYNCMTRFRANIKDKKNVKVDEILKIPLVKGVNWNGPELQIIIGGEVQKVVDEFKAYEIEGKKKKESILENRIVKKPTLSKRFMAAIVGIIQPAIAVIIAGGMLVALYSLLSMDGGPLQNSIEIVTATGETEKVLISMQTLYLFGVWDSLFFILANTVMPSIGLFFIFNTARYFDANPWFAITVGLFLLSQGFFPLVLGDKYDIATNISDAHFGEWISDKASGKSGFFLFALGSFPIVIMGYQGSIIPYIVGGLLVVFIDKWIKTWMPAALDITFRGLLVILMTMMLLWFVLAPVSSLIEFGLFKSMTWLGAIPYGFGTALFTMLWQPLVIIGCHTPLGVMIDTNISNGTPQLLGTANVTAYWGQLGAVIAVGITTKNMSLKKMAFATVPAGIFGITEPIIYGVNLPRVKPFIYGCMGALAGGFLIGILDIDMDLFGTFGILSALRFNDHASIINPSFEHRITYSQATEVGLLFMVWAITFGVGFVITFLCYRERTNELKGFKKSLKVMAKWLNVKTEILYIEFNSEIKQLQAMKNQYKEIYNYYGDLSKIESKMLNIELKENVKRSKMYRKLVRMQKKVKKIGNNEIYAKFLNLNKEYESFALYQEKAKEEKHKADLIESKAQTLKIFSSSKEQIYNSILLKINKKNISSDEKVVSLNKIWNSLESVEIAFDSVESRNVRLKIKE</sequence>
<dbReference type="EMBL" id="CP025257">
    <property type="protein sequence ID" value="AUF83210.1"/>
    <property type="molecule type" value="Genomic_DNA"/>
</dbReference>
<feature type="transmembrane region" description="Helical" evidence="11">
    <location>
        <begin position="513"/>
        <end position="535"/>
    </location>
</feature>
<comment type="subcellular location">
    <subcellularLocation>
        <location evidence="1">Cell membrane</location>
        <topology evidence="1">Multi-pass membrane protein</topology>
    </subcellularLocation>
</comment>
<protein>
    <submittedName>
        <fullName evidence="14">Uncharacterized protein</fullName>
    </submittedName>
</protein>
<keyword evidence="5" id="KW-0808">Transferase</keyword>
<organism evidence="14 15">
    <name type="scientific">Mesoplasma syrphidae</name>
    <dbReference type="NCBI Taxonomy" id="225999"/>
    <lineage>
        <taxon>Bacteria</taxon>
        <taxon>Bacillati</taxon>
        <taxon>Mycoplasmatota</taxon>
        <taxon>Mollicutes</taxon>
        <taxon>Entomoplasmatales</taxon>
        <taxon>Entomoplasmataceae</taxon>
        <taxon>Mesoplasma</taxon>
    </lineage>
</organism>
<feature type="domain" description="PTS EIIB type-1" evidence="12">
    <location>
        <begin position="25"/>
        <end position="107"/>
    </location>
</feature>
<feature type="transmembrane region" description="Helical" evidence="11">
    <location>
        <begin position="126"/>
        <end position="154"/>
    </location>
</feature>
<keyword evidence="6" id="KW-0598">Phosphotransferase system</keyword>
<evidence type="ECO:0000256" key="8">
    <source>
        <dbReference type="ARBA" id="ARBA00022989"/>
    </source>
</evidence>
<evidence type="ECO:0000313" key="15">
    <source>
        <dbReference type="Proteomes" id="UP000233419"/>
    </source>
</evidence>
<gene>
    <name evidence="14" type="ORF">CXP39_00090</name>
</gene>
<dbReference type="PANTHER" id="PTHR30175">
    <property type="entry name" value="PHOSPHOTRANSFERASE SYSTEM TRANSPORT PROTEIN"/>
    <property type="match status" value="1"/>
</dbReference>
<feature type="transmembrane region" description="Helical" evidence="11">
    <location>
        <begin position="427"/>
        <end position="447"/>
    </location>
</feature>
<dbReference type="Pfam" id="PF02378">
    <property type="entry name" value="PTS_EIIC"/>
    <property type="match status" value="1"/>
</dbReference>
<dbReference type="PANTHER" id="PTHR30175:SF1">
    <property type="entry name" value="PTS SYSTEM ARBUTIN-, CELLOBIOSE-, AND SALICIN-SPECIFIC EIIBC COMPONENT-RELATED"/>
    <property type="match status" value="1"/>
</dbReference>
<evidence type="ECO:0000256" key="7">
    <source>
        <dbReference type="ARBA" id="ARBA00022692"/>
    </source>
</evidence>
<keyword evidence="4" id="KW-0762">Sugar transport</keyword>
<feature type="transmembrane region" description="Helical" evidence="11">
    <location>
        <begin position="396"/>
        <end position="415"/>
    </location>
</feature>
<evidence type="ECO:0000256" key="6">
    <source>
        <dbReference type="ARBA" id="ARBA00022683"/>
    </source>
</evidence>
<feature type="transmembrane region" description="Helical" evidence="11">
    <location>
        <begin position="270"/>
        <end position="301"/>
    </location>
</feature>
<dbReference type="GO" id="GO:0009401">
    <property type="term" value="P:phosphoenolpyruvate-dependent sugar phosphotransferase system"/>
    <property type="evidence" value="ECO:0007669"/>
    <property type="project" value="UniProtKB-KW"/>
</dbReference>
<evidence type="ECO:0000256" key="2">
    <source>
        <dbReference type="ARBA" id="ARBA00022448"/>
    </source>
</evidence>
<dbReference type="KEGG" id="msyr:CXP39_00090"/>
<evidence type="ECO:0000259" key="12">
    <source>
        <dbReference type="PROSITE" id="PS51098"/>
    </source>
</evidence>
<keyword evidence="8 11" id="KW-1133">Transmembrane helix</keyword>
<dbReference type="RefSeq" id="WP_027048317.1">
    <property type="nucleotide sequence ID" value="NZ_CP025257.1"/>
</dbReference>
<dbReference type="InterPro" id="IPR036878">
    <property type="entry name" value="Glu_permease_IIB"/>
</dbReference>
<proteinExistence type="predicted"/>
<keyword evidence="15" id="KW-1185">Reference proteome</keyword>
<dbReference type="GO" id="GO:0008982">
    <property type="term" value="F:protein-N(PI)-phosphohistidine-sugar phosphotransferase activity"/>
    <property type="evidence" value="ECO:0007669"/>
    <property type="project" value="InterPro"/>
</dbReference>
<evidence type="ECO:0000256" key="3">
    <source>
        <dbReference type="ARBA" id="ARBA00022475"/>
    </source>
</evidence>
<dbReference type="InterPro" id="IPR001996">
    <property type="entry name" value="PTS_IIB_1"/>
</dbReference>
<dbReference type="Gene3D" id="3.30.1360.60">
    <property type="entry name" value="Glucose permease domain IIB"/>
    <property type="match status" value="1"/>
</dbReference>
<feature type="transmembrane region" description="Helical" evidence="11">
    <location>
        <begin position="184"/>
        <end position="210"/>
    </location>
</feature>
<feature type="active site" description="Phosphocysteine intermediate; for EIIB activity" evidence="10">
    <location>
        <position position="47"/>
    </location>
</feature>
<feature type="domain" description="PTS EIIC type-1" evidence="13">
    <location>
        <begin position="128"/>
        <end position="548"/>
    </location>
</feature>
<feature type="transmembrane region" description="Helical" evidence="11">
    <location>
        <begin position="355"/>
        <end position="375"/>
    </location>
</feature>
<feature type="transmembrane region" description="Helical" evidence="11">
    <location>
        <begin position="454"/>
        <end position="472"/>
    </location>
</feature>
<dbReference type="PROSITE" id="PS51098">
    <property type="entry name" value="PTS_EIIB_TYPE_1"/>
    <property type="match status" value="1"/>
</dbReference>
<reference evidence="14 15" key="1">
    <citation type="submission" date="2017-12" db="EMBL/GenBank/DDBJ databases">
        <title>Mesoplasma syrphidae YJS, Complete Genome.</title>
        <authorList>
            <person name="Knight T.F."/>
            <person name="Citino T."/>
            <person name="Rubinstein R."/>
            <person name="Neuschaefer Z."/>
        </authorList>
    </citation>
    <scope>NUCLEOTIDE SEQUENCE [LARGE SCALE GENOMIC DNA]</scope>
    <source>
        <strain evidence="14 15">YJS</strain>
    </source>
</reference>
<evidence type="ECO:0000256" key="5">
    <source>
        <dbReference type="ARBA" id="ARBA00022679"/>
    </source>
</evidence>
<dbReference type="Proteomes" id="UP000233419">
    <property type="component" value="Chromosome"/>
</dbReference>
<dbReference type="SUPFAM" id="SSF55604">
    <property type="entry name" value="Glucose permease domain IIB"/>
    <property type="match status" value="1"/>
</dbReference>
<dbReference type="GO" id="GO:0090563">
    <property type="term" value="F:protein-phosphocysteine-sugar phosphotransferase activity"/>
    <property type="evidence" value="ECO:0007669"/>
    <property type="project" value="TreeGrafter"/>
</dbReference>
<evidence type="ECO:0000259" key="13">
    <source>
        <dbReference type="PROSITE" id="PS51103"/>
    </source>
</evidence>
<keyword evidence="3" id="KW-1003">Cell membrane</keyword>
<keyword evidence="2" id="KW-0813">Transport</keyword>
<dbReference type="GO" id="GO:0005886">
    <property type="term" value="C:plasma membrane"/>
    <property type="evidence" value="ECO:0007669"/>
    <property type="project" value="UniProtKB-SubCell"/>
</dbReference>
<dbReference type="InterPro" id="IPR013013">
    <property type="entry name" value="PTS_EIIC_1"/>
</dbReference>
<dbReference type="OrthoDB" id="400707at2"/>
<name>A0A2K9BU07_9MOLU</name>
<keyword evidence="7 11" id="KW-0812">Transmembrane</keyword>
<feature type="transmembrane region" description="Helical" evidence="11">
    <location>
        <begin position="313"/>
        <end position="335"/>
    </location>
</feature>
<dbReference type="InterPro" id="IPR003352">
    <property type="entry name" value="PTS_EIIC"/>
</dbReference>